<protein>
    <submittedName>
        <fullName evidence="1">Uncharacterized protein</fullName>
    </submittedName>
</protein>
<name>A0ABQ6JHA5_9ACTN</name>
<accession>A0ABQ6JHA5</accession>
<comment type="caution">
    <text evidence="1">The sequence shown here is derived from an EMBL/GenBank/DDBJ whole genome shotgun (WGS) entry which is preliminary data.</text>
</comment>
<dbReference type="EMBL" id="BSUZ01000001">
    <property type="protein sequence ID" value="GMA87578.1"/>
    <property type="molecule type" value="Genomic_DNA"/>
</dbReference>
<keyword evidence="2" id="KW-1185">Reference proteome</keyword>
<reference evidence="2" key="1">
    <citation type="journal article" date="2019" name="Int. J. Syst. Evol. Microbiol.">
        <title>The Global Catalogue of Microorganisms (GCM) 10K type strain sequencing project: providing services to taxonomists for standard genome sequencing and annotation.</title>
        <authorList>
            <consortium name="The Broad Institute Genomics Platform"/>
            <consortium name="The Broad Institute Genome Sequencing Center for Infectious Disease"/>
            <person name="Wu L."/>
            <person name="Ma J."/>
        </authorList>
    </citation>
    <scope>NUCLEOTIDE SEQUENCE [LARGE SCALE GENOMIC DNA]</scope>
    <source>
        <strain evidence="2">NBRC 108730</strain>
    </source>
</reference>
<dbReference type="Proteomes" id="UP001157017">
    <property type="component" value="Unassembled WGS sequence"/>
</dbReference>
<evidence type="ECO:0000313" key="2">
    <source>
        <dbReference type="Proteomes" id="UP001157017"/>
    </source>
</evidence>
<organism evidence="1 2">
    <name type="scientific">Angustibacter aerolatus</name>
    <dbReference type="NCBI Taxonomy" id="1162965"/>
    <lineage>
        <taxon>Bacteria</taxon>
        <taxon>Bacillati</taxon>
        <taxon>Actinomycetota</taxon>
        <taxon>Actinomycetes</taxon>
        <taxon>Kineosporiales</taxon>
        <taxon>Kineosporiaceae</taxon>
    </lineage>
</organism>
<sequence length="42" mass="4357">MALAVVKRSTPVDAVLLAAGVTAAQEVVVAADRPVRRARRTA</sequence>
<evidence type="ECO:0000313" key="1">
    <source>
        <dbReference type="EMBL" id="GMA87578.1"/>
    </source>
</evidence>
<gene>
    <name evidence="1" type="ORF">GCM10025868_28280</name>
</gene>
<proteinExistence type="predicted"/>